<protein>
    <submittedName>
        <fullName evidence="2">Zinc finger MYM-type protein 1-like</fullName>
    </submittedName>
</protein>
<evidence type="ECO:0000256" key="1">
    <source>
        <dbReference type="SAM" id="MobiDB-lite"/>
    </source>
</evidence>
<dbReference type="AlphaFoldDB" id="A0A4D9DSR7"/>
<feature type="region of interest" description="Disordered" evidence="1">
    <location>
        <begin position="1"/>
        <end position="23"/>
    </location>
</feature>
<reference evidence="2 3" key="2">
    <citation type="submission" date="2019-04" db="EMBL/GenBank/DDBJ databases">
        <title>The genome sequence of big-headed turtle.</title>
        <authorList>
            <person name="Gong S."/>
        </authorList>
    </citation>
    <scope>NUCLEOTIDE SEQUENCE [LARGE SCALE GENOMIC DNA]</scope>
    <source>
        <strain evidence="2">DO16091913</strain>
        <tissue evidence="2">Muscle</tissue>
    </source>
</reference>
<dbReference type="Proteomes" id="UP000297703">
    <property type="component" value="Unassembled WGS sequence"/>
</dbReference>
<gene>
    <name evidence="2" type="ORF">DR999_PMT20286</name>
</gene>
<accession>A0A4D9DSR7</accession>
<sequence length="179" mass="20065">MTGRKKLSSSQFKKNAIQKKERENEMIAKMRKIDSFVVSVSADSETEKNVEKSSEVKSENIGVDIENIDVYKVHIKTNEEIPAAVSVEENVPNTSVSETTGNHVDLDIFDNTAEICESHQSEIQSDIGISTISDDPAQRILNDATIEYLSTHGMLWCRQQREPEFTSLSPAPVNWPELP</sequence>
<dbReference type="EMBL" id="QXTE01000457">
    <property type="protein sequence ID" value="TFJ97843.1"/>
    <property type="molecule type" value="Genomic_DNA"/>
</dbReference>
<evidence type="ECO:0000313" key="2">
    <source>
        <dbReference type="EMBL" id="TFJ97843.1"/>
    </source>
</evidence>
<proteinExistence type="predicted"/>
<reference evidence="2 3" key="1">
    <citation type="submission" date="2019-04" db="EMBL/GenBank/DDBJ databases">
        <title>Draft genome of the big-headed turtle Platysternon megacephalum.</title>
        <authorList>
            <person name="Gong S."/>
        </authorList>
    </citation>
    <scope>NUCLEOTIDE SEQUENCE [LARGE SCALE GENOMIC DNA]</scope>
    <source>
        <strain evidence="2">DO16091913</strain>
        <tissue evidence="2">Muscle</tissue>
    </source>
</reference>
<comment type="caution">
    <text evidence="2">The sequence shown here is derived from an EMBL/GenBank/DDBJ whole genome shotgun (WGS) entry which is preliminary data.</text>
</comment>
<evidence type="ECO:0000313" key="3">
    <source>
        <dbReference type="Proteomes" id="UP000297703"/>
    </source>
</evidence>
<dbReference type="OrthoDB" id="6770902at2759"/>
<organism evidence="2 3">
    <name type="scientific">Platysternon megacephalum</name>
    <name type="common">big-headed turtle</name>
    <dbReference type="NCBI Taxonomy" id="55544"/>
    <lineage>
        <taxon>Eukaryota</taxon>
        <taxon>Metazoa</taxon>
        <taxon>Chordata</taxon>
        <taxon>Craniata</taxon>
        <taxon>Vertebrata</taxon>
        <taxon>Euteleostomi</taxon>
        <taxon>Archelosauria</taxon>
        <taxon>Testudinata</taxon>
        <taxon>Testudines</taxon>
        <taxon>Cryptodira</taxon>
        <taxon>Durocryptodira</taxon>
        <taxon>Testudinoidea</taxon>
        <taxon>Platysternidae</taxon>
        <taxon>Platysternon</taxon>
    </lineage>
</organism>
<name>A0A4D9DSR7_9SAUR</name>
<keyword evidence="3" id="KW-1185">Reference proteome</keyword>